<accession>A0A7D9J023</accession>
<evidence type="ECO:0000313" key="1">
    <source>
        <dbReference type="EMBL" id="CAB4018933.1"/>
    </source>
</evidence>
<organism evidence="1 2">
    <name type="scientific">Paramuricea clavata</name>
    <name type="common">Red gorgonian</name>
    <name type="synonym">Violescent sea-whip</name>
    <dbReference type="NCBI Taxonomy" id="317549"/>
    <lineage>
        <taxon>Eukaryota</taxon>
        <taxon>Metazoa</taxon>
        <taxon>Cnidaria</taxon>
        <taxon>Anthozoa</taxon>
        <taxon>Octocorallia</taxon>
        <taxon>Malacalcyonacea</taxon>
        <taxon>Plexauridae</taxon>
        <taxon>Paramuricea</taxon>
    </lineage>
</organism>
<reference evidence="1" key="1">
    <citation type="submission" date="2020-04" db="EMBL/GenBank/DDBJ databases">
        <authorList>
            <person name="Alioto T."/>
            <person name="Alioto T."/>
            <person name="Gomez Garrido J."/>
        </authorList>
    </citation>
    <scope>NUCLEOTIDE SEQUENCE</scope>
    <source>
        <strain evidence="1">A484AB</strain>
    </source>
</reference>
<keyword evidence="2" id="KW-1185">Reference proteome</keyword>
<comment type="caution">
    <text evidence="1">The sequence shown here is derived from an EMBL/GenBank/DDBJ whole genome shotgun (WGS) entry which is preliminary data.</text>
</comment>
<sequence length="119" mass="13213">MASSKQQKCALAFAAVCCILFGCAIAACGLLFQYHDDYDEDRTNGMGIDGGYEYYYTQYWLGAPLIVLGILILSLLCCKAKPLVSLLDLFQTSPFSCAECMRSGRDSTTRRDFSIFSDR</sequence>
<dbReference type="PROSITE" id="PS51257">
    <property type="entry name" value="PROKAR_LIPOPROTEIN"/>
    <property type="match status" value="1"/>
</dbReference>
<gene>
    <name evidence="1" type="ORF">PACLA_8A083557</name>
</gene>
<dbReference type="EMBL" id="CACRXK020010224">
    <property type="protein sequence ID" value="CAB4018933.1"/>
    <property type="molecule type" value="Genomic_DNA"/>
</dbReference>
<protein>
    <submittedName>
        <fullName evidence="1">Uncharacterized protein</fullName>
    </submittedName>
</protein>
<evidence type="ECO:0000313" key="2">
    <source>
        <dbReference type="Proteomes" id="UP001152795"/>
    </source>
</evidence>
<dbReference type="Proteomes" id="UP001152795">
    <property type="component" value="Unassembled WGS sequence"/>
</dbReference>
<proteinExistence type="predicted"/>
<dbReference type="AlphaFoldDB" id="A0A7D9J023"/>
<dbReference type="OrthoDB" id="10553906at2759"/>
<name>A0A7D9J023_PARCT</name>